<sequence>MRHRGNMIRMHKEGVLQAYKSYDVPKETEAAWTAELIDELIKALSILNTDALEELEAIYKIGQQPGIYESILKFASKQVMSADSLVRLSYAETIVRLFKLMRQAPSKETHYQSLQVTTDLLEDVIAKPLVLDPGRALRDYGLTDKKSLNLRARQSLDEAREVFGRFK</sequence>
<keyword evidence="2" id="KW-1185">Reference proteome</keyword>
<dbReference type="EMBL" id="JBHSAM010000023">
    <property type="protein sequence ID" value="MFC4100325.1"/>
    <property type="molecule type" value="Genomic_DNA"/>
</dbReference>
<dbReference type="RefSeq" id="WP_377718997.1">
    <property type="nucleotide sequence ID" value="NZ_JBHSAM010000023.1"/>
</dbReference>
<protein>
    <submittedName>
        <fullName evidence="1">Uncharacterized protein</fullName>
    </submittedName>
</protein>
<proteinExistence type="predicted"/>
<comment type="caution">
    <text evidence="1">The sequence shown here is derived from an EMBL/GenBank/DDBJ whole genome shotgun (WGS) entry which is preliminary data.</text>
</comment>
<reference evidence="2" key="1">
    <citation type="journal article" date="2019" name="Int. J. Syst. Evol. Microbiol.">
        <title>The Global Catalogue of Microorganisms (GCM) 10K type strain sequencing project: providing services to taxonomists for standard genome sequencing and annotation.</title>
        <authorList>
            <consortium name="The Broad Institute Genomics Platform"/>
            <consortium name="The Broad Institute Genome Sequencing Center for Infectious Disease"/>
            <person name="Wu L."/>
            <person name="Ma J."/>
        </authorList>
    </citation>
    <scope>NUCLEOTIDE SEQUENCE [LARGE SCALE GENOMIC DNA]</scope>
    <source>
        <strain evidence="2">IBRC-M 10987</strain>
    </source>
</reference>
<dbReference type="Proteomes" id="UP001595715">
    <property type="component" value="Unassembled WGS sequence"/>
</dbReference>
<organism evidence="1 2">
    <name type="scientific">Paenibacillus xanthanilyticus</name>
    <dbReference type="NCBI Taxonomy" id="1783531"/>
    <lineage>
        <taxon>Bacteria</taxon>
        <taxon>Bacillati</taxon>
        <taxon>Bacillota</taxon>
        <taxon>Bacilli</taxon>
        <taxon>Bacillales</taxon>
        <taxon>Paenibacillaceae</taxon>
        <taxon>Paenibacillus</taxon>
    </lineage>
</organism>
<name>A0ABV8K2U9_9BACL</name>
<gene>
    <name evidence="1" type="ORF">ACFOZ8_11775</name>
</gene>
<accession>A0ABV8K2U9</accession>
<evidence type="ECO:0000313" key="2">
    <source>
        <dbReference type="Proteomes" id="UP001595715"/>
    </source>
</evidence>
<evidence type="ECO:0000313" key="1">
    <source>
        <dbReference type="EMBL" id="MFC4100325.1"/>
    </source>
</evidence>